<evidence type="ECO:0000256" key="8">
    <source>
        <dbReference type="ARBA" id="ARBA00023054"/>
    </source>
</evidence>
<feature type="domain" description="Growth arrest-specific protein 8" evidence="15">
    <location>
        <begin position="233"/>
        <end position="422"/>
    </location>
</feature>
<evidence type="ECO:0000256" key="2">
    <source>
        <dbReference type="ARBA" id="ARBA00004245"/>
    </source>
</evidence>
<name>A0ABM1T1C1_LIMPO</name>
<evidence type="ECO:0000256" key="3">
    <source>
        <dbReference type="ARBA" id="ARBA00009859"/>
    </source>
</evidence>
<evidence type="ECO:0000256" key="9">
    <source>
        <dbReference type="ARBA" id="ARBA00023069"/>
    </source>
</evidence>
<gene>
    <name evidence="17" type="primary">LOC106466010</name>
</gene>
<comment type="subcellular location">
    <subcellularLocation>
        <location evidence="1">Cell projection</location>
        <location evidence="1">Cilium</location>
        <location evidence="1">Flagellum</location>
    </subcellularLocation>
    <subcellularLocation>
        <location evidence="2">Cytoplasm</location>
        <location evidence="2">Cytoskeleton</location>
    </subcellularLocation>
</comment>
<evidence type="ECO:0000256" key="13">
    <source>
        <dbReference type="SAM" id="Coils"/>
    </source>
</evidence>
<evidence type="ECO:0000256" key="14">
    <source>
        <dbReference type="SAM" id="MobiDB-lite"/>
    </source>
</evidence>
<evidence type="ECO:0000256" key="4">
    <source>
        <dbReference type="ARBA" id="ARBA00021301"/>
    </source>
</evidence>
<keyword evidence="5" id="KW-0963">Cytoplasm</keyword>
<protein>
    <recommendedName>
        <fullName evidence="4">Dynein regulatory complex subunit 4</fullName>
    </recommendedName>
    <alternativeName>
        <fullName evidence="12">Growth arrest-specific protein 8</fullName>
    </alternativeName>
</protein>
<evidence type="ECO:0000313" key="16">
    <source>
        <dbReference type="Proteomes" id="UP000694941"/>
    </source>
</evidence>
<evidence type="ECO:0000313" key="17">
    <source>
        <dbReference type="RefSeq" id="XP_022249677.1"/>
    </source>
</evidence>
<dbReference type="Pfam" id="PF13851">
    <property type="entry name" value="GAS"/>
    <property type="match status" value="1"/>
</dbReference>
<keyword evidence="6" id="KW-0493">Microtubule</keyword>
<feature type="coiled-coil region" evidence="13">
    <location>
        <begin position="40"/>
        <end position="102"/>
    </location>
</feature>
<comment type="similarity">
    <text evidence="3">Belongs to the DRC4 family.</text>
</comment>
<evidence type="ECO:0000256" key="1">
    <source>
        <dbReference type="ARBA" id="ARBA00004230"/>
    </source>
</evidence>
<feature type="region of interest" description="Disordered" evidence="14">
    <location>
        <begin position="1"/>
        <end position="29"/>
    </location>
</feature>
<organism evidence="16 17">
    <name type="scientific">Limulus polyphemus</name>
    <name type="common">Atlantic horseshoe crab</name>
    <dbReference type="NCBI Taxonomy" id="6850"/>
    <lineage>
        <taxon>Eukaryota</taxon>
        <taxon>Metazoa</taxon>
        <taxon>Ecdysozoa</taxon>
        <taxon>Arthropoda</taxon>
        <taxon>Chelicerata</taxon>
        <taxon>Merostomata</taxon>
        <taxon>Xiphosura</taxon>
        <taxon>Limulidae</taxon>
        <taxon>Limulus</taxon>
    </lineage>
</organism>
<dbReference type="Proteomes" id="UP000694941">
    <property type="component" value="Unplaced"/>
</dbReference>
<evidence type="ECO:0000259" key="15">
    <source>
        <dbReference type="Pfam" id="PF13851"/>
    </source>
</evidence>
<evidence type="ECO:0000256" key="10">
    <source>
        <dbReference type="ARBA" id="ARBA00023212"/>
    </source>
</evidence>
<evidence type="ECO:0000256" key="7">
    <source>
        <dbReference type="ARBA" id="ARBA00022846"/>
    </source>
</evidence>
<proteinExistence type="inferred from homology"/>
<accession>A0ABM1T1C1</accession>
<keyword evidence="11" id="KW-0966">Cell projection</keyword>
<evidence type="ECO:0000256" key="12">
    <source>
        <dbReference type="ARBA" id="ARBA00031568"/>
    </source>
</evidence>
<dbReference type="InterPro" id="IPR025593">
    <property type="entry name" value="GAS8_dom"/>
</dbReference>
<feature type="coiled-coil region" evidence="13">
    <location>
        <begin position="256"/>
        <end position="403"/>
    </location>
</feature>
<dbReference type="GeneID" id="106466010"/>
<dbReference type="RefSeq" id="XP_022249677.1">
    <property type="nucleotide sequence ID" value="XM_022393969.1"/>
</dbReference>
<feature type="compositionally biased region" description="Basic residues" evidence="14">
    <location>
        <begin position="10"/>
        <end position="24"/>
    </location>
</feature>
<keyword evidence="16" id="KW-1185">Reference proteome</keyword>
<keyword evidence="7" id="KW-0282">Flagellum</keyword>
<sequence>MLILPCIPPPKKKKGGKKSGKKGGKGGAIIDGVALSDMSKEQIEEHVMRLREELDREREERNFFQLERDKLHTFWEVTTHQLEEKQAELRVKDRELEEAEERHQVEIKVYKQKVKHLMYEHQQNLVQQLSDNSTLTKLKDEQYRQDENVLRGDKRDLKMELREQVLSYENLIKTLKLKHAEEISNLRHEFESKSKEIEHKYEKKMKVLRDELELRRKSEIHDIEERKNQQINNLMKNHDKAFSDIKNYYNDITLNNLALINTLKEQLENMKKKEERLERQMQEITTENRRLSEPLQRAKEEVQELKRQLVSYEKDKISLANTKIRLKKMNEDFKESMWEKEVLEQRFRKVEEERDTLYKKFVSAIQDVQQKAGLKNLLLEKKLSSMEELLEKKETQLSEMLASSNLEPTALAMITRKLERILMPIKYSDPGNKLLVKSHDLQTLNDLSMKWIYIITLY</sequence>
<evidence type="ECO:0000256" key="6">
    <source>
        <dbReference type="ARBA" id="ARBA00022701"/>
    </source>
</evidence>
<evidence type="ECO:0000256" key="5">
    <source>
        <dbReference type="ARBA" id="ARBA00022490"/>
    </source>
</evidence>
<dbReference type="InterPro" id="IPR039308">
    <property type="entry name" value="GAS8"/>
</dbReference>
<reference evidence="17" key="1">
    <citation type="submission" date="2025-08" db="UniProtKB">
        <authorList>
            <consortium name="RefSeq"/>
        </authorList>
    </citation>
    <scope>IDENTIFICATION</scope>
    <source>
        <tissue evidence="17">Muscle</tissue>
    </source>
</reference>
<dbReference type="PANTHER" id="PTHR31543">
    <property type="entry name" value="DYNEIN REGULATORY COMPLEX SUBUNIT 4"/>
    <property type="match status" value="1"/>
</dbReference>
<dbReference type="PANTHER" id="PTHR31543:SF0">
    <property type="entry name" value="DYNEIN REGULATORY COMPLEX SUBUNIT 4"/>
    <property type="match status" value="1"/>
</dbReference>
<keyword evidence="10" id="KW-0206">Cytoskeleton</keyword>
<evidence type="ECO:0000256" key="11">
    <source>
        <dbReference type="ARBA" id="ARBA00023273"/>
    </source>
</evidence>
<keyword evidence="8 13" id="KW-0175">Coiled coil</keyword>
<keyword evidence="9" id="KW-0969">Cilium</keyword>